<keyword evidence="1" id="KW-0812">Transmembrane</keyword>
<accession>A0A068V4E8</accession>
<keyword evidence="1" id="KW-1133">Transmembrane helix</keyword>
<dbReference type="InParanoid" id="A0A068V4E8"/>
<dbReference type="PANTHER" id="PTHR34741:SF2">
    <property type="entry name" value="VESICLE TRANSPORT PROTEIN"/>
    <property type="match status" value="1"/>
</dbReference>
<gene>
    <name evidence="2" type="ORF">GSCOC_T00015413001</name>
</gene>
<evidence type="ECO:0000313" key="3">
    <source>
        <dbReference type="Proteomes" id="UP000295252"/>
    </source>
</evidence>
<feature type="transmembrane region" description="Helical" evidence="1">
    <location>
        <begin position="101"/>
        <end position="118"/>
    </location>
</feature>
<dbReference type="EMBL" id="HG739184">
    <property type="protein sequence ID" value="CDP15541.1"/>
    <property type="molecule type" value="Genomic_DNA"/>
</dbReference>
<sequence length="120" mass="13285">MADTMNVQWVFLVIGVSFVAINTSLQAAQIPGSLPAIFHWFYLALELAFLAVLVSSYLQRPYPNASRLIQHLGVLFAAVAFIMAISMPLLHPPLKPLSNKLFLIAFLIIILASRCISFRA</sequence>
<dbReference type="PANTHER" id="PTHR34741">
    <property type="entry name" value="IMAP FAMILY MEMBER 1, PUTATIVE-RELATED"/>
    <property type="match status" value="1"/>
</dbReference>
<reference evidence="3" key="1">
    <citation type="journal article" date="2014" name="Science">
        <title>The coffee genome provides insight into the convergent evolution of caffeine biosynthesis.</title>
        <authorList>
            <person name="Denoeud F."/>
            <person name="Carretero-Paulet L."/>
            <person name="Dereeper A."/>
            <person name="Droc G."/>
            <person name="Guyot R."/>
            <person name="Pietrella M."/>
            <person name="Zheng C."/>
            <person name="Alberti A."/>
            <person name="Anthony F."/>
            <person name="Aprea G."/>
            <person name="Aury J.M."/>
            <person name="Bento P."/>
            <person name="Bernard M."/>
            <person name="Bocs S."/>
            <person name="Campa C."/>
            <person name="Cenci A."/>
            <person name="Combes M.C."/>
            <person name="Crouzillat D."/>
            <person name="Da Silva C."/>
            <person name="Daddiego L."/>
            <person name="De Bellis F."/>
            <person name="Dussert S."/>
            <person name="Garsmeur O."/>
            <person name="Gayraud T."/>
            <person name="Guignon V."/>
            <person name="Jahn K."/>
            <person name="Jamilloux V."/>
            <person name="Joet T."/>
            <person name="Labadie K."/>
            <person name="Lan T."/>
            <person name="Leclercq J."/>
            <person name="Lepelley M."/>
            <person name="Leroy T."/>
            <person name="Li L.T."/>
            <person name="Librado P."/>
            <person name="Lopez L."/>
            <person name="Munoz A."/>
            <person name="Noel B."/>
            <person name="Pallavicini A."/>
            <person name="Perrotta G."/>
            <person name="Poncet V."/>
            <person name="Pot D."/>
            <person name="Priyono X."/>
            <person name="Rigoreau M."/>
            <person name="Rouard M."/>
            <person name="Rozas J."/>
            <person name="Tranchant-Dubreuil C."/>
            <person name="VanBuren R."/>
            <person name="Zhang Q."/>
            <person name="Andrade A.C."/>
            <person name="Argout X."/>
            <person name="Bertrand B."/>
            <person name="de Kochko A."/>
            <person name="Graziosi G."/>
            <person name="Henry R.J."/>
            <person name="Jayarama X."/>
            <person name="Ming R."/>
            <person name="Nagai C."/>
            <person name="Rounsley S."/>
            <person name="Sankoff D."/>
            <person name="Giuliano G."/>
            <person name="Albert V.A."/>
            <person name="Wincker P."/>
            <person name="Lashermes P."/>
        </authorList>
    </citation>
    <scope>NUCLEOTIDE SEQUENCE [LARGE SCALE GENOMIC DNA]</scope>
    <source>
        <strain evidence="3">cv. DH200-94</strain>
    </source>
</reference>
<evidence type="ECO:0000256" key="1">
    <source>
        <dbReference type="SAM" id="Phobius"/>
    </source>
</evidence>
<evidence type="ECO:0000313" key="2">
    <source>
        <dbReference type="EMBL" id="CDP15541.1"/>
    </source>
</evidence>
<dbReference type="AlphaFoldDB" id="A0A068V4E8"/>
<dbReference type="Gramene" id="CDP15541">
    <property type="protein sequence ID" value="CDP15541"/>
    <property type="gene ID" value="GSCOC_T00015413001"/>
</dbReference>
<proteinExistence type="predicted"/>
<feature type="transmembrane region" description="Helical" evidence="1">
    <location>
        <begin position="37"/>
        <end position="58"/>
    </location>
</feature>
<feature type="transmembrane region" description="Helical" evidence="1">
    <location>
        <begin position="70"/>
        <end position="89"/>
    </location>
</feature>
<keyword evidence="3" id="KW-1185">Reference proteome</keyword>
<name>A0A068V4E8_COFCA</name>
<dbReference type="Proteomes" id="UP000295252">
    <property type="component" value="Chromosome IV"/>
</dbReference>
<keyword evidence="1" id="KW-0472">Membrane</keyword>
<organism evidence="2 3">
    <name type="scientific">Coffea canephora</name>
    <name type="common">Robusta coffee</name>
    <dbReference type="NCBI Taxonomy" id="49390"/>
    <lineage>
        <taxon>Eukaryota</taxon>
        <taxon>Viridiplantae</taxon>
        <taxon>Streptophyta</taxon>
        <taxon>Embryophyta</taxon>
        <taxon>Tracheophyta</taxon>
        <taxon>Spermatophyta</taxon>
        <taxon>Magnoliopsida</taxon>
        <taxon>eudicotyledons</taxon>
        <taxon>Gunneridae</taxon>
        <taxon>Pentapetalae</taxon>
        <taxon>asterids</taxon>
        <taxon>lamiids</taxon>
        <taxon>Gentianales</taxon>
        <taxon>Rubiaceae</taxon>
        <taxon>Ixoroideae</taxon>
        <taxon>Gardenieae complex</taxon>
        <taxon>Bertiereae - Coffeeae clade</taxon>
        <taxon>Coffeeae</taxon>
        <taxon>Coffea</taxon>
    </lineage>
</organism>
<protein>
    <submittedName>
        <fullName evidence="2">Uncharacterized protein</fullName>
    </submittedName>
</protein>